<dbReference type="RefSeq" id="WP_006593463.1">
    <property type="nucleotide sequence ID" value="NZ_BAHD01000052.1"/>
</dbReference>
<dbReference type="eggNOG" id="ENOG5031QXT">
    <property type="taxonomic scope" value="Bacteria"/>
</dbReference>
<dbReference type="STRING" id="1184609.KILIM_052_00290"/>
<organism evidence="1 2">
    <name type="scientific">Kineosphaera limosa NBRC 100340</name>
    <dbReference type="NCBI Taxonomy" id="1184609"/>
    <lineage>
        <taxon>Bacteria</taxon>
        <taxon>Bacillati</taxon>
        <taxon>Actinomycetota</taxon>
        <taxon>Actinomycetes</taxon>
        <taxon>Micrococcales</taxon>
        <taxon>Dermatophilaceae</taxon>
        <taxon>Kineosphaera</taxon>
    </lineage>
</organism>
<accession>K6WSY1</accession>
<dbReference type="EMBL" id="BAHD01000052">
    <property type="protein sequence ID" value="GAB96931.1"/>
    <property type="molecule type" value="Genomic_DNA"/>
</dbReference>
<evidence type="ECO:0000313" key="2">
    <source>
        <dbReference type="Proteomes" id="UP000008366"/>
    </source>
</evidence>
<comment type="caution">
    <text evidence="1">The sequence shown here is derived from an EMBL/GenBank/DDBJ whole genome shotgun (WGS) entry which is preliminary data.</text>
</comment>
<proteinExistence type="predicted"/>
<keyword evidence="2" id="KW-1185">Reference proteome</keyword>
<reference evidence="1 2" key="1">
    <citation type="submission" date="2012-08" db="EMBL/GenBank/DDBJ databases">
        <title>Whole genome shotgun sequence of Kineosphaera limosa NBRC 100340.</title>
        <authorList>
            <person name="Yoshida I."/>
            <person name="Isaki S."/>
            <person name="Hosoyama A."/>
            <person name="Tsuchikane K."/>
            <person name="Katsumata H."/>
            <person name="Ando Y."/>
            <person name="Ohji S."/>
            <person name="Hamada M."/>
            <person name="Tamura T."/>
            <person name="Yamazoe A."/>
            <person name="Yamazaki S."/>
            <person name="Fujita N."/>
        </authorList>
    </citation>
    <scope>NUCLEOTIDE SEQUENCE [LARGE SCALE GENOMIC DNA]</scope>
    <source>
        <strain evidence="1 2">NBRC 100340</strain>
    </source>
</reference>
<sequence length="78" mass="8477">MRDIRSGSMLMDCATCPVRERHCGECIVPVLLDAAPGLPLDDNEQRAIDAFVAAGMLDGRAAVRLRAWPEPWAGERVG</sequence>
<evidence type="ECO:0000313" key="1">
    <source>
        <dbReference type="EMBL" id="GAB96931.1"/>
    </source>
</evidence>
<dbReference type="OrthoDB" id="4774211at2"/>
<dbReference type="AlphaFoldDB" id="K6WSY1"/>
<name>K6WSY1_9MICO</name>
<gene>
    <name evidence="1" type="ORF">KILIM_052_00290</name>
</gene>
<dbReference type="Proteomes" id="UP000008366">
    <property type="component" value="Unassembled WGS sequence"/>
</dbReference>
<protein>
    <submittedName>
        <fullName evidence="1">Uncharacterized protein</fullName>
    </submittedName>
</protein>